<gene>
    <name evidence="1" type="ORF">DUI87_07671</name>
</gene>
<reference evidence="1 2" key="1">
    <citation type="submission" date="2018-07" db="EMBL/GenBank/DDBJ databases">
        <title>A high quality draft genome assembly of the barn swallow (H. rustica rustica).</title>
        <authorList>
            <person name="Formenti G."/>
            <person name="Chiara M."/>
            <person name="Poveda L."/>
            <person name="Francoijs K.-J."/>
            <person name="Bonisoli-Alquati A."/>
            <person name="Canova L."/>
            <person name="Gianfranceschi L."/>
            <person name="Horner D.S."/>
            <person name="Saino N."/>
        </authorList>
    </citation>
    <scope>NUCLEOTIDE SEQUENCE [LARGE SCALE GENOMIC DNA]</scope>
    <source>
        <strain evidence="1">Chelidonia</strain>
        <tissue evidence="1">Blood</tissue>
    </source>
</reference>
<organism evidence="1 2">
    <name type="scientific">Hirundo rustica rustica</name>
    <dbReference type="NCBI Taxonomy" id="333673"/>
    <lineage>
        <taxon>Eukaryota</taxon>
        <taxon>Metazoa</taxon>
        <taxon>Chordata</taxon>
        <taxon>Craniata</taxon>
        <taxon>Vertebrata</taxon>
        <taxon>Euteleostomi</taxon>
        <taxon>Archelosauria</taxon>
        <taxon>Archosauria</taxon>
        <taxon>Dinosauria</taxon>
        <taxon>Saurischia</taxon>
        <taxon>Theropoda</taxon>
        <taxon>Coelurosauria</taxon>
        <taxon>Aves</taxon>
        <taxon>Neognathae</taxon>
        <taxon>Neoaves</taxon>
        <taxon>Telluraves</taxon>
        <taxon>Australaves</taxon>
        <taxon>Passeriformes</taxon>
        <taxon>Sylvioidea</taxon>
        <taxon>Hirundinidae</taxon>
        <taxon>Hirundo</taxon>
    </lineage>
</organism>
<sequence>MLPPDLEAVSGLDGTMEEQLGDQRYKTTFFVLSKEFFYVFPFFLVKEIEEKKGSAPVCYLHVDSSSTAVFETVFSFMWVIHDGFQTPRLDLKKLLLIQFTDRNNAQGSVSFAEPKVSLEPVLLQTSGQKACCYGDKITESFDNLAVVRVGRENSGRGAVGQFQLLGKFTQIESEFVQLSELYVFSCFIEYHHYGTVKVRLDLNQESKYTLLTASCDAHILENWHEFLEFLPSVMLPVTGTKLGLPDESEEISEGSIYTEADVILVLGTPELEATLQLESRQRRVRGHNPLPHLAHTGFDAAQDTFGFLDCWRALLGHIQPLIHQYPHVLLNWAALDPFIPEAVLVLGVASAQVQDLTLSY</sequence>
<comment type="caution">
    <text evidence="1">The sequence shown here is derived from an EMBL/GenBank/DDBJ whole genome shotgun (WGS) entry which is preliminary data.</text>
</comment>
<name>A0A3M0KQD1_HIRRU</name>
<dbReference type="EMBL" id="QRBI01000104">
    <property type="protein sequence ID" value="RMC15479.1"/>
    <property type="molecule type" value="Genomic_DNA"/>
</dbReference>
<dbReference type="Proteomes" id="UP000269221">
    <property type="component" value="Unassembled WGS sequence"/>
</dbReference>
<protein>
    <submittedName>
        <fullName evidence="1">Uncharacterized protein</fullName>
    </submittedName>
</protein>
<proteinExistence type="predicted"/>
<accession>A0A3M0KQD1</accession>
<evidence type="ECO:0000313" key="2">
    <source>
        <dbReference type="Proteomes" id="UP000269221"/>
    </source>
</evidence>
<keyword evidence="2" id="KW-1185">Reference proteome</keyword>
<dbReference type="AlphaFoldDB" id="A0A3M0KQD1"/>
<evidence type="ECO:0000313" key="1">
    <source>
        <dbReference type="EMBL" id="RMC15479.1"/>
    </source>
</evidence>